<dbReference type="PROSITE" id="PS51741">
    <property type="entry name" value="F_BAR"/>
    <property type="match status" value="1"/>
</dbReference>
<dbReference type="OrthoDB" id="27823at2759"/>
<dbReference type="Gene3D" id="2.30.30.40">
    <property type="entry name" value="SH3 Domains"/>
    <property type="match status" value="1"/>
</dbReference>
<name>A0A4P9ZA19_9ASCO</name>
<evidence type="ECO:0000256" key="1">
    <source>
        <dbReference type="ARBA" id="ARBA00004245"/>
    </source>
</evidence>
<keyword evidence="4" id="KW-0597">Phosphoprotein</keyword>
<dbReference type="Pfam" id="PF00611">
    <property type="entry name" value="FCH"/>
    <property type="match status" value="1"/>
</dbReference>
<evidence type="ECO:0000256" key="2">
    <source>
        <dbReference type="ARBA" id="ARBA00022443"/>
    </source>
</evidence>
<evidence type="ECO:0008006" key="13">
    <source>
        <dbReference type="Google" id="ProtNLM"/>
    </source>
</evidence>
<evidence type="ECO:0000256" key="4">
    <source>
        <dbReference type="ARBA" id="ARBA00022553"/>
    </source>
</evidence>
<gene>
    <name evidence="11" type="ORF">METBISCDRAFT_24248</name>
</gene>
<evidence type="ECO:0000313" key="12">
    <source>
        <dbReference type="Proteomes" id="UP000268321"/>
    </source>
</evidence>
<evidence type="ECO:0000256" key="6">
    <source>
        <dbReference type="PROSITE-ProRule" id="PRU00192"/>
    </source>
</evidence>
<feature type="region of interest" description="Disordered" evidence="8">
    <location>
        <begin position="366"/>
        <end position="388"/>
    </location>
</feature>
<proteinExistence type="predicted"/>
<dbReference type="EMBL" id="ML004488">
    <property type="protein sequence ID" value="RKP29428.1"/>
    <property type="molecule type" value="Genomic_DNA"/>
</dbReference>
<dbReference type="GO" id="GO:0005543">
    <property type="term" value="F:phospholipid binding"/>
    <property type="evidence" value="ECO:0007669"/>
    <property type="project" value="TreeGrafter"/>
</dbReference>
<protein>
    <recommendedName>
        <fullName evidence="13">FCH-domain-containing protein</fullName>
    </recommendedName>
</protein>
<evidence type="ECO:0000256" key="3">
    <source>
        <dbReference type="ARBA" id="ARBA00022490"/>
    </source>
</evidence>
<keyword evidence="5" id="KW-0206">Cytoskeleton</keyword>
<feature type="compositionally biased region" description="Polar residues" evidence="8">
    <location>
        <begin position="368"/>
        <end position="388"/>
    </location>
</feature>
<dbReference type="GO" id="GO:0120104">
    <property type="term" value="C:mitotic actomyosin contractile ring, proximal layer"/>
    <property type="evidence" value="ECO:0007669"/>
    <property type="project" value="TreeGrafter"/>
</dbReference>
<evidence type="ECO:0000259" key="9">
    <source>
        <dbReference type="PROSITE" id="PS50002"/>
    </source>
</evidence>
<sequence>MSSSDQAFVNSFWGLHDAGFAAVQLRIRTSQATLNKLLSFYKKRVTIEKVYYNLLERLAASSKYYGETGSLKIALDKLQIELEKMVQQHNKYVRSVSHHNYEKLRNFSQIYQKNIVKIENHMQKVLARKRHLWHVVTSTKEKYRSACAQEKTLTLQCQTTWGKELDAKQANLQKIRTSLPILAHDYDSAIARYKEIHAIWVRDWSIALLNVYLLEVERIQVCKLNCFSFCNHLASLCVDWDQSVDATRTAFANVAAPKDVADSVVFYGTGCQIPSPPEFVDFSRGCDDPQGPQYTTANFKDPDYTQILSRTFSSHSAAAMVPAAAYSRSSPQKDPSGGENHPARTPSPQKLLPPIKKPLQMLLPHSNGPGTSPETHTMYSKQPSQYSNATTDSNDIFDGEPRGASTHLSVYLRPSSYFNERSWASPRRKLRQALQQEINRRLQDMSYMLAKTLEKPADGSNLQRSKMVPITKDFSIDFIAKALDDLNAGGNGDVNKFRRSVRQEMQAASAVRPLLDSVDDWNELATRKDTIVFRTPDTNVRKLYAGLGNGTELKQPNMPDLLPLVRKKPDLTQQLPLKGARHMLLQSPTKSFKNLNAFVEGITPVTRAKCVTKAVAKYSYKAREAGELSFSKGWRMYIIHKQEDNWYACELGENCGSERGTVGLVPYNYVVEGEDVF</sequence>
<dbReference type="SMART" id="SM00326">
    <property type="entry name" value="SH3"/>
    <property type="match status" value="1"/>
</dbReference>
<dbReference type="Gene3D" id="1.20.1270.60">
    <property type="entry name" value="Arfaptin homology (AH) domain/BAR domain"/>
    <property type="match status" value="1"/>
</dbReference>
<evidence type="ECO:0000256" key="7">
    <source>
        <dbReference type="PROSITE-ProRule" id="PRU01077"/>
    </source>
</evidence>
<dbReference type="Proteomes" id="UP000268321">
    <property type="component" value="Unassembled WGS sequence"/>
</dbReference>
<keyword evidence="3" id="KW-0963">Cytoplasm</keyword>
<evidence type="ECO:0000313" key="11">
    <source>
        <dbReference type="EMBL" id="RKP29428.1"/>
    </source>
</evidence>
<organism evidence="11 12">
    <name type="scientific">Metschnikowia bicuspidata</name>
    <dbReference type="NCBI Taxonomy" id="27322"/>
    <lineage>
        <taxon>Eukaryota</taxon>
        <taxon>Fungi</taxon>
        <taxon>Dikarya</taxon>
        <taxon>Ascomycota</taxon>
        <taxon>Saccharomycotina</taxon>
        <taxon>Pichiomycetes</taxon>
        <taxon>Metschnikowiaceae</taxon>
        <taxon>Metschnikowia</taxon>
    </lineage>
</organism>
<evidence type="ECO:0000256" key="8">
    <source>
        <dbReference type="SAM" id="MobiDB-lite"/>
    </source>
</evidence>
<dbReference type="AlphaFoldDB" id="A0A4P9ZA19"/>
<dbReference type="InterPro" id="IPR031160">
    <property type="entry name" value="F_BAR_dom"/>
</dbReference>
<feature type="region of interest" description="Disordered" evidence="8">
    <location>
        <begin position="323"/>
        <end position="353"/>
    </location>
</feature>
<dbReference type="PANTHER" id="PTHR23065:SF7">
    <property type="entry name" value="NOSTRIN, ISOFORM H"/>
    <property type="match status" value="1"/>
</dbReference>
<dbReference type="SUPFAM" id="SSF50044">
    <property type="entry name" value="SH3-domain"/>
    <property type="match status" value="1"/>
</dbReference>
<keyword evidence="7" id="KW-0175">Coiled coil</keyword>
<feature type="domain" description="F-BAR" evidence="10">
    <location>
        <begin position="6"/>
        <end position="259"/>
    </location>
</feature>
<dbReference type="InterPro" id="IPR001452">
    <property type="entry name" value="SH3_domain"/>
</dbReference>
<evidence type="ECO:0000259" key="10">
    <source>
        <dbReference type="PROSITE" id="PS51741"/>
    </source>
</evidence>
<dbReference type="InterPro" id="IPR027267">
    <property type="entry name" value="AH/BAR_dom_sf"/>
</dbReference>
<keyword evidence="2 6" id="KW-0728">SH3 domain</keyword>
<dbReference type="PANTHER" id="PTHR23065">
    <property type="entry name" value="PROLINE-SERINE-THREONINE PHOSPHATASE INTERACTING PROTEIN 1"/>
    <property type="match status" value="1"/>
</dbReference>
<dbReference type="PROSITE" id="PS50002">
    <property type="entry name" value="SH3"/>
    <property type="match status" value="1"/>
</dbReference>
<dbReference type="InterPro" id="IPR001060">
    <property type="entry name" value="FCH_dom"/>
</dbReference>
<feature type="domain" description="SH3" evidence="9">
    <location>
        <begin position="609"/>
        <end position="675"/>
    </location>
</feature>
<keyword evidence="12" id="KW-1185">Reference proteome</keyword>
<comment type="subcellular location">
    <subcellularLocation>
        <location evidence="1">Cytoplasm</location>
        <location evidence="1">Cytoskeleton</location>
    </subcellularLocation>
</comment>
<dbReference type="Pfam" id="PF00018">
    <property type="entry name" value="SH3_1"/>
    <property type="match status" value="1"/>
</dbReference>
<dbReference type="GO" id="GO:0030036">
    <property type="term" value="P:actin cytoskeleton organization"/>
    <property type="evidence" value="ECO:0007669"/>
    <property type="project" value="UniProtKB-ARBA"/>
</dbReference>
<evidence type="ECO:0000256" key="5">
    <source>
        <dbReference type="ARBA" id="ARBA00023212"/>
    </source>
</evidence>
<reference evidence="12" key="1">
    <citation type="journal article" date="2018" name="Nat. Microbiol.">
        <title>Leveraging single-cell genomics to expand the fungal tree of life.</title>
        <authorList>
            <person name="Ahrendt S.R."/>
            <person name="Quandt C.A."/>
            <person name="Ciobanu D."/>
            <person name="Clum A."/>
            <person name="Salamov A."/>
            <person name="Andreopoulos B."/>
            <person name="Cheng J.F."/>
            <person name="Woyke T."/>
            <person name="Pelin A."/>
            <person name="Henrissat B."/>
            <person name="Reynolds N.K."/>
            <person name="Benny G.L."/>
            <person name="Smith M.E."/>
            <person name="James T.Y."/>
            <person name="Grigoriev I.V."/>
        </authorList>
    </citation>
    <scope>NUCLEOTIDE SEQUENCE [LARGE SCALE GENOMIC DNA]</scope>
    <source>
        <strain evidence="12">Baker2002</strain>
    </source>
</reference>
<dbReference type="GO" id="GO:0009898">
    <property type="term" value="C:cytoplasmic side of plasma membrane"/>
    <property type="evidence" value="ECO:0007669"/>
    <property type="project" value="TreeGrafter"/>
</dbReference>
<dbReference type="InterPro" id="IPR036028">
    <property type="entry name" value="SH3-like_dom_sf"/>
</dbReference>
<dbReference type="SMART" id="SM00055">
    <property type="entry name" value="FCH"/>
    <property type="match status" value="1"/>
</dbReference>
<accession>A0A4P9ZA19</accession>
<dbReference type="SUPFAM" id="SSF103657">
    <property type="entry name" value="BAR/IMD domain-like"/>
    <property type="match status" value="1"/>
</dbReference>